<feature type="compositionally biased region" description="Low complexity" evidence="1">
    <location>
        <begin position="153"/>
        <end position="179"/>
    </location>
</feature>
<sequence length="239" mass="23951">MYLHGASLPTMKKVLSLLVAFVFLQVQSWALSGGPVFLHNGNPSIIGTYGGVLIPQSSTSTPATLQPASIGIFSMSVPETGISAGVAIVFVNGVAFIGQIAGIGDGDKGTIQGLIAGESNFTVTIGTQQFNINAQGSFKAKVIQGSSGAFTPAPAGSGNGAASSSSSSTPSTSSEVGSTNSARLTGTAEIGTFFRVNTITGEPLIDVVVTYAIDGIKQNNVPANVTTVPFNFTGGGSGS</sequence>
<proteinExistence type="predicted"/>
<dbReference type="Proteomes" id="UP000005824">
    <property type="component" value="Unassembled WGS sequence"/>
</dbReference>
<evidence type="ECO:0000256" key="1">
    <source>
        <dbReference type="SAM" id="MobiDB-lite"/>
    </source>
</evidence>
<dbReference type="InParanoid" id="B4D898"/>
<feature type="region of interest" description="Disordered" evidence="1">
    <location>
        <begin position="153"/>
        <end position="181"/>
    </location>
</feature>
<comment type="caution">
    <text evidence="2">The sequence shown here is derived from an EMBL/GenBank/DDBJ whole genome shotgun (WGS) entry which is preliminary data.</text>
</comment>
<reference evidence="2 3" key="1">
    <citation type="journal article" date="2011" name="J. Bacteriol.">
        <title>Genome sequence of Chthoniobacter flavus Ellin428, an aerobic heterotrophic soil bacterium.</title>
        <authorList>
            <person name="Kant R."/>
            <person name="van Passel M.W."/>
            <person name="Palva A."/>
            <person name="Lucas S."/>
            <person name="Lapidus A."/>
            <person name="Glavina Del Rio T."/>
            <person name="Dalin E."/>
            <person name="Tice H."/>
            <person name="Bruce D."/>
            <person name="Goodwin L."/>
            <person name="Pitluck S."/>
            <person name="Larimer F.W."/>
            <person name="Land M.L."/>
            <person name="Hauser L."/>
            <person name="Sangwan P."/>
            <person name="de Vos W.M."/>
            <person name="Janssen P.H."/>
            <person name="Smidt H."/>
        </authorList>
    </citation>
    <scope>NUCLEOTIDE SEQUENCE [LARGE SCALE GENOMIC DNA]</scope>
    <source>
        <strain evidence="2 3">Ellin428</strain>
    </source>
</reference>
<dbReference type="AlphaFoldDB" id="B4D898"/>
<dbReference type="STRING" id="497964.CfE428DRAFT_5138"/>
<gene>
    <name evidence="2" type="ORF">CfE428DRAFT_5138</name>
</gene>
<name>B4D898_9BACT</name>
<dbReference type="EMBL" id="ABVL01000021">
    <property type="protein sequence ID" value="EDY17291.1"/>
    <property type="molecule type" value="Genomic_DNA"/>
</dbReference>
<accession>B4D898</accession>
<keyword evidence="3" id="KW-1185">Reference proteome</keyword>
<evidence type="ECO:0000313" key="3">
    <source>
        <dbReference type="Proteomes" id="UP000005824"/>
    </source>
</evidence>
<protein>
    <submittedName>
        <fullName evidence="2">Uncharacterized protein</fullName>
    </submittedName>
</protein>
<organism evidence="2 3">
    <name type="scientific">Chthoniobacter flavus Ellin428</name>
    <dbReference type="NCBI Taxonomy" id="497964"/>
    <lineage>
        <taxon>Bacteria</taxon>
        <taxon>Pseudomonadati</taxon>
        <taxon>Verrucomicrobiota</taxon>
        <taxon>Spartobacteria</taxon>
        <taxon>Chthoniobacterales</taxon>
        <taxon>Chthoniobacteraceae</taxon>
        <taxon>Chthoniobacter</taxon>
    </lineage>
</organism>
<evidence type="ECO:0000313" key="2">
    <source>
        <dbReference type="EMBL" id="EDY17291.1"/>
    </source>
</evidence>